<evidence type="ECO:0000256" key="1">
    <source>
        <dbReference type="SAM" id="MobiDB-lite"/>
    </source>
</evidence>
<dbReference type="Proteomes" id="UP000251314">
    <property type="component" value="Unassembled WGS sequence"/>
</dbReference>
<dbReference type="VEuPathDB" id="FungiDB:PC110_g724"/>
<proteinExistence type="predicted"/>
<sequence>MISSRYTNQPTKLSSSSTIRFQRQMKAHHDSCSAPYSTPSTPSTPFCLSPQKRQRGPSSCPACPEPELRISHTVPTAGVGCPSHAIRASPLLRLSTTSPSSLFPPDAAASCCLSSRVLLLLQFAGDIPVAAPLFPFSILALVD</sequence>
<evidence type="ECO:0000313" key="3">
    <source>
        <dbReference type="Proteomes" id="UP000251314"/>
    </source>
</evidence>
<accession>A0A329T2P4</accession>
<comment type="caution">
    <text evidence="2">The sequence shown here is derived from an EMBL/GenBank/DDBJ whole genome shotgun (WGS) entry which is preliminary data.</text>
</comment>
<dbReference type="AlphaFoldDB" id="A0A329T2P4"/>
<gene>
    <name evidence="2" type="ORF">PC110_g724</name>
</gene>
<name>A0A329T2P4_9STRA</name>
<keyword evidence="3" id="KW-1185">Reference proteome</keyword>
<feature type="region of interest" description="Disordered" evidence="1">
    <location>
        <begin position="30"/>
        <end position="60"/>
    </location>
</feature>
<protein>
    <submittedName>
        <fullName evidence="2">Uncharacterized protein</fullName>
    </submittedName>
</protein>
<dbReference type="EMBL" id="MJFZ01000007">
    <property type="protein sequence ID" value="RAW43155.1"/>
    <property type="molecule type" value="Genomic_DNA"/>
</dbReference>
<evidence type="ECO:0000313" key="2">
    <source>
        <dbReference type="EMBL" id="RAW43155.1"/>
    </source>
</evidence>
<reference evidence="2 3" key="1">
    <citation type="submission" date="2018-01" db="EMBL/GenBank/DDBJ databases">
        <title>Draft genome of the strawberry crown rot pathogen Phytophthora cactorum.</title>
        <authorList>
            <person name="Armitage A.D."/>
            <person name="Lysoe E."/>
            <person name="Nellist C.F."/>
            <person name="Harrison R.J."/>
            <person name="Brurberg M.B."/>
        </authorList>
    </citation>
    <scope>NUCLEOTIDE SEQUENCE [LARGE SCALE GENOMIC DNA]</scope>
    <source>
        <strain evidence="2 3">10300</strain>
    </source>
</reference>
<organism evidence="2 3">
    <name type="scientific">Phytophthora cactorum</name>
    <dbReference type="NCBI Taxonomy" id="29920"/>
    <lineage>
        <taxon>Eukaryota</taxon>
        <taxon>Sar</taxon>
        <taxon>Stramenopiles</taxon>
        <taxon>Oomycota</taxon>
        <taxon>Peronosporomycetes</taxon>
        <taxon>Peronosporales</taxon>
        <taxon>Peronosporaceae</taxon>
        <taxon>Phytophthora</taxon>
    </lineage>
</organism>